<evidence type="ECO:0000256" key="2">
    <source>
        <dbReference type="ARBA" id="ARBA00023125"/>
    </source>
</evidence>
<organism evidence="5">
    <name type="scientific">marine sediment metagenome</name>
    <dbReference type="NCBI Taxonomy" id="412755"/>
    <lineage>
        <taxon>unclassified sequences</taxon>
        <taxon>metagenomes</taxon>
        <taxon>ecological metagenomes</taxon>
    </lineage>
</organism>
<keyword evidence="1" id="KW-0805">Transcription regulation</keyword>
<dbReference type="AlphaFoldDB" id="A0A0F9V827"/>
<accession>A0A0F9V827</accession>
<name>A0A0F9V827_9ZZZZ</name>
<evidence type="ECO:0000256" key="1">
    <source>
        <dbReference type="ARBA" id="ARBA00023015"/>
    </source>
</evidence>
<proteinExistence type="predicted"/>
<comment type="caution">
    <text evidence="5">The sequence shown here is derived from an EMBL/GenBank/DDBJ whole genome shotgun (WGS) entry which is preliminary data.</text>
</comment>
<dbReference type="InterPro" id="IPR052362">
    <property type="entry name" value="HTH-GbsR_regulator"/>
</dbReference>
<dbReference type="PANTHER" id="PTHR38465">
    <property type="entry name" value="HTH-TYPE TRANSCRIPTIONAL REGULATOR MJ1563-RELATED"/>
    <property type="match status" value="1"/>
</dbReference>
<gene>
    <name evidence="5" type="ORF">LCGC14_0516190</name>
</gene>
<keyword evidence="2" id="KW-0238">DNA-binding</keyword>
<evidence type="ECO:0000313" key="5">
    <source>
        <dbReference type="EMBL" id="KKN62013.1"/>
    </source>
</evidence>
<evidence type="ECO:0000256" key="3">
    <source>
        <dbReference type="ARBA" id="ARBA00023163"/>
    </source>
</evidence>
<evidence type="ECO:0000259" key="4">
    <source>
        <dbReference type="Pfam" id="PF12802"/>
    </source>
</evidence>
<dbReference type="InterPro" id="IPR036388">
    <property type="entry name" value="WH-like_DNA-bd_sf"/>
</dbReference>
<dbReference type="GO" id="GO:0003677">
    <property type="term" value="F:DNA binding"/>
    <property type="evidence" value="ECO:0007669"/>
    <property type="project" value="UniProtKB-KW"/>
</dbReference>
<dbReference type="InterPro" id="IPR000835">
    <property type="entry name" value="HTH_MarR-typ"/>
</dbReference>
<dbReference type="InterPro" id="IPR036390">
    <property type="entry name" value="WH_DNA-bd_sf"/>
</dbReference>
<reference evidence="5" key="1">
    <citation type="journal article" date="2015" name="Nature">
        <title>Complex archaea that bridge the gap between prokaryotes and eukaryotes.</title>
        <authorList>
            <person name="Spang A."/>
            <person name="Saw J.H."/>
            <person name="Jorgensen S.L."/>
            <person name="Zaremba-Niedzwiedzka K."/>
            <person name="Martijn J."/>
            <person name="Lind A.E."/>
            <person name="van Eijk R."/>
            <person name="Schleper C."/>
            <person name="Guy L."/>
            <person name="Ettema T.J."/>
        </authorList>
    </citation>
    <scope>NUCLEOTIDE SEQUENCE</scope>
</reference>
<keyword evidence="3" id="KW-0804">Transcription</keyword>
<dbReference type="Pfam" id="PF12802">
    <property type="entry name" value="MarR_2"/>
    <property type="match status" value="1"/>
</dbReference>
<dbReference type="PANTHER" id="PTHR38465:SF1">
    <property type="entry name" value="HTH-TYPE TRANSCRIPTIONAL REGULATOR MJ1563-RELATED"/>
    <property type="match status" value="1"/>
</dbReference>
<feature type="domain" description="HTH marR-type" evidence="4">
    <location>
        <begin position="24"/>
        <end position="81"/>
    </location>
</feature>
<protein>
    <recommendedName>
        <fullName evidence="4">HTH marR-type domain-containing protein</fullName>
    </recommendedName>
</protein>
<dbReference type="SUPFAM" id="SSF46785">
    <property type="entry name" value="Winged helix' DNA-binding domain"/>
    <property type="match status" value="1"/>
</dbReference>
<dbReference type="EMBL" id="LAZR01000638">
    <property type="protein sequence ID" value="KKN62013.1"/>
    <property type="molecule type" value="Genomic_DNA"/>
</dbReference>
<dbReference type="Gene3D" id="1.10.10.10">
    <property type="entry name" value="Winged helix-like DNA-binding domain superfamily/Winged helix DNA-binding domain"/>
    <property type="match status" value="1"/>
</dbReference>
<sequence length="155" mass="17276">MPPQAIEQRSEFIEMVGLMVQTFGLRRISGRILGLLVFDGAVLSAQDMAEVLETSKGNVSAGLQELQAKSVIHKISHSGDRTTFYELLDHPYAELLTQSCARARKSASAILETLDVVEAEDRERNYRLAQFAQFYVRIADAMEDAGKRILATRCL</sequence>